<name>A0A2K9ED49_9RHOB</name>
<proteinExistence type="predicted"/>
<dbReference type="RefSeq" id="WP_101459524.1">
    <property type="nucleotide sequence ID" value="NZ_CP025408.1"/>
</dbReference>
<dbReference type="AlphaFoldDB" id="A0A2K9ED49"/>
<keyword evidence="2" id="KW-1185">Reference proteome</keyword>
<sequence length="349" mass="38439">MRAPTIRQGGTPAHDGDVTRFVAPEVLNKGWYNPTRRIIFVNGMGNSGENHVESCNELSLMTGATVLGVFNNTSGFWSDLGQCIKDKLTLSTVQSQSMISFEDWNMVVDAAYRVERQRKPGLDKVDFVGQLIAGNKATHALYALLVGQGGTGTRVEIYCHSQGNLITSNALTAAALAQGKHVIAGMQVNSFGSPCRYWPPGIARVNNAFTFDGVSFLDLRMDLTSSKVGFKAAHGFMEYARHDGEFVVNRFRWGGWGMTFSLNEKALARFCVEQGDNTRRLNAIFERLKKAHPTDSDDVALEYVRLLSDARIARLKQHDPAFIDLLISLLKSGVTFGDERAAIDRLKAA</sequence>
<organism evidence="1 2">
    <name type="scientific">Paracoccus tegillarcae</name>
    <dbReference type="NCBI Taxonomy" id="1529068"/>
    <lineage>
        <taxon>Bacteria</taxon>
        <taxon>Pseudomonadati</taxon>
        <taxon>Pseudomonadota</taxon>
        <taxon>Alphaproteobacteria</taxon>
        <taxon>Rhodobacterales</taxon>
        <taxon>Paracoccaceae</taxon>
        <taxon>Paracoccus</taxon>
    </lineage>
</organism>
<evidence type="ECO:0000313" key="1">
    <source>
        <dbReference type="EMBL" id="AUH32850.1"/>
    </source>
</evidence>
<dbReference type="KEGG" id="paro:CUV01_05130"/>
<evidence type="ECO:0000313" key="2">
    <source>
        <dbReference type="Proteomes" id="UP000233742"/>
    </source>
</evidence>
<accession>A0A2K9ED49</accession>
<dbReference type="Proteomes" id="UP000233742">
    <property type="component" value="Chromosome"/>
</dbReference>
<dbReference type="OrthoDB" id="242387at2"/>
<reference evidence="1 2" key="1">
    <citation type="submission" date="2017-12" db="EMBL/GenBank/DDBJ databases">
        <authorList>
            <person name="Hurst M.R.H."/>
        </authorList>
    </citation>
    <scope>NUCLEOTIDE SEQUENCE [LARGE SCALE GENOMIC DNA]</scope>
    <source>
        <strain evidence="1 2">BM15</strain>
    </source>
</reference>
<protein>
    <submittedName>
        <fullName evidence="1">Uncharacterized protein</fullName>
    </submittedName>
</protein>
<gene>
    <name evidence="1" type="ORF">CUV01_05130</name>
</gene>
<dbReference type="EMBL" id="CP025408">
    <property type="protein sequence ID" value="AUH32850.1"/>
    <property type="molecule type" value="Genomic_DNA"/>
</dbReference>